<evidence type="ECO:0000313" key="2">
    <source>
        <dbReference type="EMBL" id="TKA81931.1"/>
    </source>
</evidence>
<dbReference type="PANTHER" id="PTHR21705">
    <property type="entry name" value="RAI16 PROTEIN-RELATED"/>
    <property type="match status" value="1"/>
</dbReference>
<evidence type="ECO:0000313" key="3">
    <source>
        <dbReference type="Proteomes" id="UP000309340"/>
    </source>
</evidence>
<dbReference type="InterPro" id="IPR019384">
    <property type="entry name" value="FHIP"/>
</dbReference>
<sequence length="901" mass="98367">MDFFSRLVGGGTSGPARTKPKAAPSNDPQARLARFKRAFNLVLELCKKPRNPANERPLLEQLATAISRLSVLIREETRASIPHLCLQYAATSQIFTVIGRAAVVSQYEPVIHSAVVLFAALVDSEEEDFLSSASFAKSLMRLVTKVADSGNVLVSVDTETSILELLFTISAKIRLQPEILSVWFRSTARPELEDVFVKEKKSFVGITQKADFPLCYLLIDRVHHEGRIGDFARTGLLYIFEATGRSLDLEEWVVSSDLPTLMASGLGALYSQLSRELSILHPDSTLPAVLAMSDYSTTHPRATAESAFSDRHQAHMATFLSYLAFWQDVLDHCRSADVKQTLLDHFQILFLQQLLYPSLLQSSDTDAGSSVAVLTYMTCMLEALEYPDLLHIMLTYLLAISEGNQVAPSTPATPVRPSMPPRSPTALKRRQSLMLLTAPKDPEQAFEPALFNLTDLILNSVRSNGAQTVFSALKLASTMIQRQRKYAFGTLLKVRPGRTPTSRERTSLRLVESLAVNTEVAGSAIDAAKGPSRTVGALELEVERYRNLASALHSDTFPEEAYGSLCDDVRYCIEGQVQLMPTNDSGETDIGTYALSPGDPLMQALANLLRAFLTNSVDVNLALTQAVISIASCVALRLDTWLALEPSEYNFADAARAAGKPWEAFLEDDETAAWFALQQASRQPAWSADTAPLLHSILQSLVHELAHVRNTVPNLDQLLAGRQHMLQASPTPAQPVSEPPSLVSSPTQPSFLEAPLPKTAPQGSHTRSSSNTSSSLARGREAASTLTSPNQARQATSPSPSFIRPSDTTTTTIDNHSPATRSIFQPPPAETPSTTDVLMQKLTFPAIKGRDAEEAQEGGERTASLNHVLTNTVVLQQFVLELVAVLQVRAAVLGEREVRYG</sequence>
<evidence type="ECO:0008006" key="4">
    <source>
        <dbReference type="Google" id="ProtNLM"/>
    </source>
</evidence>
<evidence type="ECO:0000256" key="1">
    <source>
        <dbReference type="SAM" id="MobiDB-lite"/>
    </source>
</evidence>
<comment type="caution">
    <text evidence="2">The sequence shown here is derived from an EMBL/GenBank/DDBJ whole genome shotgun (WGS) entry which is preliminary data.</text>
</comment>
<accession>A0A4U0XYX1</accession>
<dbReference type="AlphaFoldDB" id="A0A4U0XYX1"/>
<feature type="region of interest" description="Disordered" evidence="1">
    <location>
        <begin position="1"/>
        <end position="28"/>
    </location>
</feature>
<feature type="compositionally biased region" description="Low complexity" evidence="1">
    <location>
        <begin position="735"/>
        <end position="746"/>
    </location>
</feature>
<gene>
    <name evidence="2" type="ORF">B0A55_01926</name>
</gene>
<name>A0A4U0XYX1_9PEZI</name>
<organism evidence="2 3">
    <name type="scientific">Friedmanniomyces simplex</name>
    <dbReference type="NCBI Taxonomy" id="329884"/>
    <lineage>
        <taxon>Eukaryota</taxon>
        <taxon>Fungi</taxon>
        <taxon>Dikarya</taxon>
        <taxon>Ascomycota</taxon>
        <taxon>Pezizomycotina</taxon>
        <taxon>Dothideomycetes</taxon>
        <taxon>Dothideomycetidae</taxon>
        <taxon>Mycosphaerellales</taxon>
        <taxon>Teratosphaeriaceae</taxon>
        <taxon>Friedmanniomyces</taxon>
    </lineage>
</organism>
<dbReference type="STRING" id="329884.A0A4U0XYX1"/>
<dbReference type="OrthoDB" id="5350595at2759"/>
<feature type="compositionally biased region" description="Polar residues" evidence="1">
    <location>
        <begin position="784"/>
        <end position="823"/>
    </location>
</feature>
<protein>
    <recommendedName>
        <fullName evidence="4">Retinoic acid induced 16-like protein-domain-containing protein</fullName>
    </recommendedName>
</protein>
<reference evidence="2 3" key="1">
    <citation type="submission" date="2017-03" db="EMBL/GenBank/DDBJ databases">
        <title>Genomes of endolithic fungi from Antarctica.</title>
        <authorList>
            <person name="Coleine C."/>
            <person name="Masonjones S."/>
            <person name="Stajich J.E."/>
        </authorList>
    </citation>
    <scope>NUCLEOTIDE SEQUENCE [LARGE SCALE GENOMIC DNA]</scope>
    <source>
        <strain evidence="2 3">CCFEE 5184</strain>
    </source>
</reference>
<feature type="region of interest" description="Disordered" evidence="1">
    <location>
        <begin position="727"/>
        <end position="834"/>
    </location>
</feature>
<dbReference type="PANTHER" id="PTHR21705:SF11">
    <property type="entry name" value="FHIP FAMILY PROTEIN CG3558"/>
    <property type="match status" value="1"/>
</dbReference>
<dbReference type="EMBL" id="NAJQ01000043">
    <property type="protein sequence ID" value="TKA81931.1"/>
    <property type="molecule type" value="Genomic_DNA"/>
</dbReference>
<dbReference type="Pfam" id="PF10257">
    <property type="entry name" value="RAI16-like"/>
    <property type="match status" value="1"/>
</dbReference>
<feature type="compositionally biased region" description="Low complexity" evidence="1">
    <location>
        <begin position="764"/>
        <end position="775"/>
    </location>
</feature>
<dbReference type="Proteomes" id="UP000309340">
    <property type="component" value="Unassembled WGS sequence"/>
</dbReference>
<keyword evidence="3" id="KW-1185">Reference proteome</keyword>
<proteinExistence type="predicted"/>